<proteinExistence type="inferred from homology"/>
<dbReference type="EMBL" id="CP048685">
    <property type="protein sequence ID" value="QPJ60798.1"/>
    <property type="molecule type" value="Genomic_DNA"/>
</dbReference>
<evidence type="ECO:0000259" key="3">
    <source>
        <dbReference type="SMART" id="SM00849"/>
    </source>
</evidence>
<feature type="chain" id="PRO_5032657068" evidence="2">
    <location>
        <begin position="22"/>
        <end position="295"/>
    </location>
</feature>
<dbReference type="InterPro" id="IPR050855">
    <property type="entry name" value="NDM-1-like"/>
</dbReference>
<reference evidence="4 5" key="1">
    <citation type="submission" date="2020-02" db="EMBL/GenBank/DDBJ databases">
        <title>Genomic and physiological characterization of two novel Nitrospinaceae genera.</title>
        <authorList>
            <person name="Mueller A.J."/>
            <person name="Jung M.-Y."/>
            <person name="Strachan C.R."/>
            <person name="Herbold C.W."/>
            <person name="Kirkegaard R.H."/>
            <person name="Daims H."/>
        </authorList>
    </citation>
    <scope>NUCLEOTIDE SEQUENCE [LARGE SCALE GENOMIC DNA]</scope>
    <source>
        <strain evidence="4">EB</strain>
    </source>
</reference>
<dbReference type="InterPro" id="IPR036866">
    <property type="entry name" value="RibonucZ/Hydroxyglut_hydro"/>
</dbReference>
<evidence type="ECO:0000256" key="2">
    <source>
        <dbReference type="SAM" id="SignalP"/>
    </source>
</evidence>
<keyword evidence="2" id="KW-0732">Signal</keyword>
<dbReference type="PANTHER" id="PTHR42951:SF4">
    <property type="entry name" value="ACYL-COENZYME A THIOESTERASE MBLAC2"/>
    <property type="match status" value="1"/>
</dbReference>
<dbReference type="Pfam" id="PF00753">
    <property type="entry name" value="Lactamase_B"/>
    <property type="match status" value="1"/>
</dbReference>
<dbReference type="InterPro" id="IPR001279">
    <property type="entry name" value="Metallo-B-lactamas"/>
</dbReference>
<gene>
    <name evidence="4" type="ORF">G3M70_02390</name>
</gene>
<sequence length="295" mass="32773">MLKQILLIAGVVLGLVSHAVADEYKTKEVLPGIYTVMLKSGPGPNSTFIVTGEGVIVIDPGSSPEAGERLKKEIAKVTQKPVVYVINSHYHGEHTFGNAAFEGAQIVMTAQAGKTMLNSPGDRERKKWEKKHPGSKIRALEPNLTFQKELGIKLGKYYLRLIHPPASHTSGDLYIYIASYRVIITGGMVVAEQIPDMREASISNWIEALRKMEDLDAEIIIPGNGPVGNKPRVTLMKHYLMNLRTYVEDALLDGGALPDIQKKVGEKLKKKFSGWANHDRLDQNIERAFFEFVRN</sequence>
<dbReference type="Proteomes" id="UP000594688">
    <property type="component" value="Chromosome"/>
</dbReference>
<dbReference type="PANTHER" id="PTHR42951">
    <property type="entry name" value="METALLO-BETA-LACTAMASE DOMAIN-CONTAINING"/>
    <property type="match status" value="1"/>
</dbReference>
<dbReference type="GO" id="GO:0017001">
    <property type="term" value="P:antibiotic catabolic process"/>
    <property type="evidence" value="ECO:0007669"/>
    <property type="project" value="UniProtKB-ARBA"/>
</dbReference>
<organism evidence="4 5">
    <name type="scientific">Candidatus Nitronauta litoralis</name>
    <dbReference type="NCBI Taxonomy" id="2705533"/>
    <lineage>
        <taxon>Bacteria</taxon>
        <taxon>Pseudomonadati</taxon>
        <taxon>Nitrospinota/Tectimicrobiota group</taxon>
        <taxon>Nitrospinota</taxon>
        <taxon>Nitrospinia</taxon>
        <taxon>Nitrospinales</taxon>
        <taxon>Nitrospinaceae</taxon>
        <taxon>Candidatus Nitronauta</taxon>
    </lineage>
</organism>
<protein>
    <submittedName>
        <fullName evidence="4">MBL fold metallo-hydrolase</fullName>
    </submittedName>
</protein>
<keyword evidence="4" id="KW-0378">Hydrolase</keyword>
<evidence type="ECO:0000313" key="5">
    <source>
        <dbReference type="Proteomes" id="UP000594688"/>
    </source>
</evidence>
<evidence type="ECO:0000313" key="4">
    <source>
        <dbReference type="EMBL" id="QPJ60798.1"/>
    </source>
</evidence>
<evidence type="ECO:0000256" key="1">
    <source>
        <dbReference type="ARBA" id="ARBA00005250"/>
    </source>
</evidence>
<accession>A0A7T0FZF4</accession>
<dbReference type="AlphaFoldDB" id="A0A7T0FZF4"/>
<feature type="domain" description="Metallo-beta-lactamase" evidence="3">
    <location>
        <begin position="43"/>
        <end position="224"/>
    </location>
</feature>
<dbReference type="SMART" id="SM00849">
    <property type="entry name" value="Lactamase_B"/>
    <property type="match status" value="1"/>
</dbReference>
<dbReference type="CDD" id="cd16282">
    <property type="entry name" value="metallo-hydrolase-like_MBL-fold"/>
    <property type="match status" value="1"/>
</dbReference>
<dbReference type="SUPFAM" id="SSF56281">
    <property type="entry name" value="Metallo-hydrolase/oxidoreductase"/>
    <property type="match status" value="1"/>
</dbReference>
<dbReference type="GO" id="GO:0016787">
    <property type="term" value="F:hydrolase activity"/>
    <property type="evidence" value="ECO:0007669"/>
    <property type="project" value="UniProtKB-KW"/>
</dbReference>
<feature type="signal peptide" evidence="2">
    <location>
        <begin position="1"/>
        <end position="21"/>
    </location>
</feature>
<comment type="similarity">
    <text evidence="1">Belongs to the metallo-beta-lactamase superfamily. Class-B beta-lactamase family.</text>
</comment>
<dbReference type="KEGG" id="nli:G3M70_02390"/>
<name>A0A7T0FZF4_9BACT</name>
<dbReference type="Gene3D" id="3.60.15.10">
    <property type="entry name" value="Ribonuclease Z/Hydroxyacylglutathione hydrolase-like"/>
    <property type="match status" value="1"/>
</dbReference>